<keyword evidence="2" id="KW-1185">Reference proteome</keyword>
<evidence type="ECO:0000313" key="1">
    <source>
        <dbReference type="EMBL" id="KIM73494.1"/>
    </source>
</evidence>
<reference evidence="1 2" key="1">
    <citation type="submission" date="2014-04" db="EMBL/GenBank/DDBJ databases">
        <authorList>
            <consortium name="DOE Joint Genome Institute"/>
            <person name="Kuo A."/>
            <person name="Tarkka M."/>
            <person name="Buscot F."/>
            <person name="Kohler A."/>
            <person name="Nagy L.G."/>
            <person name="Floudas D."/>
            <person name="Copeland A."/>
            <person name="Barry K.W."/>
            <person name="Cichocki N."/>
            <person name="Veneault-Fourrey C."/>
            <person name="LaButti K."/>
            <person name="Lindquist E.A."/>
            <person name="Lipzen A."/>
            <person name="Lundell T."/>
            <person name="Morin E."/>
            <person name="Murat C."/>
            <person name="Sun H."/>
            <person name="Tunlid A."/>
            <person name="Henrissat B."/>
            <person name="Grigoriev I.V."/>
            <person name="Hibbett D.S."/>
            <person name="Martin F."/>
            <person name="Nordberg H.P."/>
            <person name="Cantor M.N."/>
            <person name="Hua S.X."/>
        </authorList>
    </citation>
    <scope>NUCLEOTIDE SEQUENCE [LARGE SCALE GENOMIC DNA]</scope>
    <source>
        <strain evidence="1 2">F 1598</strain>
    </source>
</reference>
<reference evidence="2" key="2">
    <citation type="submission" date="2015-01" db="EMBL/GenBank/DDBJ databases">
        <title>Evolutionary Origins and Diversification of the Mycorrhizal Mutualists.</title>
        <authorList>
            <consortium name="DOE Joint Genome Institute"/>
            <consortium name="Mycorrhizal Genomics Consortium"/>
            <person name="Kohler A."/>
            <person name="Kuo A."/>
            <person name="Nagy L.G."/>
            <person name="Floudas D."/>
            <person name="Copeland A."/>
            <person name="Barry K.W."/>
            <person name="Cichocki N."/>
            <person name="Veneault-Fourrey C."/>
            <person name="LaButti K."/>
            <person name="Lindquist E.A."/>
            <person name="Lipzen A."/>
            <person name="Lundell T."/>
            <person name="Morin E."/>
            <person name="Murat C."/>
            <person name="Riley R."/>
            <person name="Ohm R."/>
            <person name="Sun H."/>
            <person name="Tunlid A."/>
            <person name="Henrissat B."/>
            <person name="Grigoriev I.V."/>
            <person name="Hibbett D.S."/>
            <person name="Martin F."/>
        </authorList>
    </citation>
    <scope>NUCLEOTIDE SEQUENCE [LARGE SCALE GENOMIC DNA]</scope>
    <source>
        <strain evidence="2">F 1598</strain>
    </source>
</reference>
<protein>
    <submittedName>
        <fullName evidence="1">Uncharacterized protein</fullName>
    </submittedName>
</protein>
<organism evidence="1 2">
    <name type="scientific">Piloderma croceum (strain F 1598)</name>
    <dbReference type="NCBI Taxonomy" id="765440"/>
    <lineage>
        <taxon>Eukaryota</taxon>
        <taxon>Fungi</taxon>
        <taxon>Dikarya</taxon>
        <taxon>Basidiomycota</taxon>
        <taxon>Agaricomycotina</taxon>
        <taxon>Agaricomycetes</taxon>
        <taxon>Agaricomycetidae</taxon>
        <taxon>Atheliales</taxon>
        <taxon>Atheliaceae</taxon>
        <taxon>Piloderma</taxon>
    </lineage>
</organism>
<dbReference type="EMBL" id="KN833080">
    <property type="protein sequence ID" value="KIM73494.1"/>
    <property type="molecule type" value="Genomic_DNA"/>
</dbReference>
<dbReference type="Proteomes" id="UP000054166">
    <property type="component" value="Unassembled WGS sequence"/>
</dbReference>
<sequence length="154" mass="17405">MDKTIRDERGVANFYDNITASFCTSSASRFALHPKASNSDWRSLLVWTQSGSSSVYAIMDGELRISPAATDDEVAHHLIIVETMESETRRIFEEIRDSSSPFATWKITSPFAGSYEVMRAIPSLGNFSWKLCTYLECSTDPKRGDERKKINHVK</sequence>
<evidence type="ECO:0000313" key="2">
    <source>
        <dbReference type="Proteomes" id="UP000054166"/>
    </source>
</evidence>
<name>A0A0C3EZZ4_PILCF</name>
<dbReference type="AlphaFoldDB" id="A0A0C3EZZ4"/>
<dbReference type="OrthoDB" id="2521594at2759"/>
<dbReference type="InParanoid" id="A0A0C3EZZ4"/>
<gene>
    <name evidence="1" type="ORF">PILCRDRAFT_726182</name>
</gene>
<proteinExistence type="predicted"/>
<dbReference type="HOGENOM" id="CLU_1704932_0_0_1"/>
<accession>A0A0C3EZZ4</accession>